<dbReference type="GO" id="GO:1904273">
    <property type="term" value="P:L-alanine import across plasma membrane"/>
    <property type="evidence" value="ECO:0007669"/>
    <property type="project" value="Ensembl"/>
</dbReference>
<reference evidence="13" key="2">
    <citation type="submission" date="2025-09" db="UniProtKB">
        <authorList>
            <consortium name="Ensembl"/>
        </authorList>
    </citation>
    <scope>IDENTIFICATION</scope>
</reference>
<evidence type="ECO:0000256" key="8">
    <source>
        <dbReference type="ARBA" id="ARBA00022990"/>
    </source>
</evidence>
<organism evidence="13 14">
    <name type="scientific">Canis lupus dingo</name>
    <name type="common">dingo</name>
    <dbReference type="NCBI Taxonomy" id="286419"/>
    <lineage>
        <taxon>Eukaryota</taxon>
        <taxon>Metazoa</taxon>
        <taxon>Chordata</taxon>
        <taxon>Craniata</taxon>
        <taxon>Vertebrata</taxon>
        <taxon>Euteleostomi</taxon>
        <taxon>Mammalia</taxon>
        <taxon>Eutheria</taxon>
        <taxon>Laurasiatheria</taxon>
        <taxon>Carnivora</taxon>
        <taxon>Caniformia</taxon>
        <taxon>Canidae</taxon>
        <taxon>Canis</taxon>
    </lineage>
</organism>
<evidence type="ECO:0000256" key="12">
    <source>
        <dbReference type="SAM" id="MobiDB-lite"/>
    </source>
</evidence>
<feature type="transmembrane region" description="Helical" evidence="11">
    <location>
        <begin position="114"/>
        <end position="136"/>
    </location>
</feature>
<dbReference type="PROSITE" id="PS00714">
    <property type="entry name" value="NA_DICARBOXYL_SYMP_2"/>
    <property type="match status" value="1"/>
</dbReference>
<keyword evidence="14" id="KW-1185">Reference proteome</keyword>
<protein>
    <recommendedName>
        <fullName evidence="11">Amino acid transporter</fullName>
    </recommendedName>
</protein>
<feature type="transmembrane region" description="Helical" evidence="11">
    <location>
        <begin position="225"/>
        <end position="242"/>
    </location>
</feature>
<dbReference type="Pfam" id="PF00375">
    <property type="entry name" value="SDF"/>
    <property type="match status" value="1"/>
</dbReference>
<dbReference type="GO" id="GO:0015293">
    <property type="term" value="F:symporter activity"/>
    <property type="evidence" value="ECO:0007669"/>
    <property type="project" value="UniProtKB-UniRule"/>
</dbReference>
<feature type="transmembrane region" description="Helical" evidence="11">
    <location>
        <begin position="83"/>
        <end position="102"/>
    </location>
</feature>
<dbReference type="GO" id="GO:0015194">
    <property type="term" value="F:L-serine transmembrane transporter activity"/>
    <property type="evidence" value="ECO:0007669"/>
    <property type="project" value="Ensembl"/>
</dbReference>
<evidence type="ECO:0000256" key="5">
    <source>
        <dbReference type="ARBA" id="ARBA00022692"/>
    </source>
</evidence>
<dbReference type="GO" id="GO:1903812">
    <property type="term" value="P:L-serine import across plasma membrane"/>
    <property type="evidence" value="ECO:0007669"/>
    <property type="project" value="Ensembl"/>
</dbReference>
<evidence type="ECO:0000256" key="10">
    <source>
        <dbReference type="ARBA" id="ARBA00023180"/>
    </source>
</evidence>
<accession>A0A8C0LN80</accession>
<keyword evidence="10" id="KW-0325">Glycoprotein</keyword>
<comment type="similarity">
    <text evidence="11">Belongs to the dicarboxylate/amino acid:cation symporter (DAACS) (TC 2.A.23) family.</text>
</comment>
<dbReference type="PRINTS" id="PR00173">
    <property type="entry name" value="EDTRNSPORT"/>
</dbReference>
<gene>
    <name evidence="13" type="primary">SLC1A4</name>
</gene>
<keyword evidence="9 11" id="KW-0472">Membrane</keyword>
<dbReference type="SUPFAM" id="SSF118215">
    <property type="entry name" value="Proton glutamate symport protein"/>
    <property type="match status" value="1"/>
</dbReference>
<comment type="subcellular location">
    <subcellularLocation>
        <location evidence="2">Melanosome</location>
    </subcellularLocation>
    <subcellularLocation>
        <location evidence="1 11">Membrane</location>
        <topology evidence="1 11">Multi-pass membrane protein</topology>
    </subcellularLocation>
</comment>
<evidence type="ECO:0000256" key="3">
    <source>
        <dbReference type="ARBA" id="ARBA00022448"/>
    </source>
</evidence>
<dbReference type="GO" id="GO:0005254">
    <property type="term" value="F:chloride channel activity"/>
    <property type="evidence" value="ECO:0007669"/>
    <property type="project" value="Ensembl"/>
</dbReference>
<dbReference type="GO" id="GO:0034590">
    <property type="term" value="F:L-hydroxyproline transmembrane transporter activity"/>
    <property type="evidence" value="ECO:0007669"/>
    <property type="project" value="Ensembl"/>
</dbReference>
<keyword evidence="3 11" id="KW-0813">Transport</keyword>
<reference evidence="13" key="1">
    <citation type="submission" date="2025-08" db="UniProtKB">
        <authorList>
            <consortium name="Ensembl"/>
        </authorList>
    </citation>
    <scope>IDENTIFICATION</scope>
</reference>
<dbReference type="InterPro" id="IPR018107">
    <property type="entry name" value="Na-dicarboxylate_symporter_CS"/>
</dbReference>
<dbReference type="InterPro" id="IPR050746">
    <property type="entry name" value="DAACS"/>
</dbReference>
<dbReference type="PANTHER" id="PTHR11958">
    <property type="entry name" value="SODIUM/DICARBOXYLATE SYMPORTER-RELATED"/>
    <property type="match status" value="1"/>
</dbReference>
<keyword evidence="8" id="KW-0007">Acetylation</keyword>
<dbReference type="GO" id="GO:0140009">
    <property type="term" value="P:L-aspartate import across plasma membrane"/>
    <property type="evidence" value="ECO:0007669"/>
    <property type="project" value="Ensembl"/>
</dbReference>
<keyword evidence="4" id="KW-0597">Phosphoprotein</keyword>
<dbReference type="GO" id="GO:0050890">
    <property type="term" value="P:cognition"/>
    <property type="evidence" value="ECO:0007669"/>
    <property type="project" value="Ensembl"/>
</dbReference>
<evidence type="ECO:0000313" key="13">
    <source>
        <dbReference type="Ensembl" id="ENSCAFP00020034803.1"/>
    </source>
</evidence>
<dbReference type="GO" id="GO:0042470">
    <property type="term" value="C:melanosome"/>
    <property type="evidence" value="ECO:0007669"/>
    <property type="project" value="UniProtKB-SubCell"/>
</dbReference>
<evidence type="ECO:0000256" key="9">
    <source>
        <dbReference type="ARBA" id="ARBA00023136"/>
    </source>
</evidence>
<feature type="transmembrane region" description="Helical" evidence="11">
    <location>
        <begin position="331"/>
        <end position="354"/>
    </location>
</feature>
<feature type="transmembrane region" description="Helical" evidence="11">
    <location>
        <begin position="302"/>
        <end position="325"/>
    </location>
</feature>
<dbReference type="GO" id="GO:0015183">
    <property type="term" value="F:L-aspartate transmembrane transporter activity"/>
    <property type="evidence" value="ECO:0007669"/>
    <property type="project" value="Ensembl"/>
</dbReference>
<dbReference type="PROSITE" id="PS00713">
    <property type="entry name" value="NA_DICARBOXYL_SYMP_1"/>
    <property type="match status" value="1"/>
</dbReference>
<evidence type="ECO:0000256" key="1">
    <source>
        <dbReference type="ARBA" id="ARBA00004141"/>
    </source>
</evidence>
<evidence type="ECO:0000313" key="14">
    <source>
        <dbReference type="Proteomes" id="UP000694391"/>
    </source>
</evidence>
<feature type="region of interest" description="Disordered" evidence="12">
    <location>
        <begin position="502"/>
        <end position="537"/>
    </location>
</feature>
<evidence type="ECO:0000256" key="4">
    <source>
        <dbReference type="ARBA" id="ARBA00022553"/>
    </source>
</evidence>
<dbReference type="PANTHER" id="PTHR11958:SF20">
    <property type="entry name" value="NEUTRAL AMINO ACID TRANSPORTER A"/>
    <property type="match status" value="1"/>
</dbReference>
<keyword evidence="6 11" id="KW-0769">Symport</keyword>
<dbReference type="Ensembl" id="ENSCAFT00020040183.1">
    <property type="protein sequence ID" value="ENSCAFP00020034803.1"/>
    <property type="gene ID" value="ENSCAFG00020026962.1"/>
</dbReference>
<dbReference type="Gene3D" id="1.10.3860.10">
    <property type="entry name" value="Sodium:dicarboxylate symporter"/>
    <property type="match status" value="1"/>
</dbReference>
<dbReference type="InterPro" id="IPR001991">
    <property type="entry name" value="Na-dicarboxylate_symporter"/>
</dbReference>
<keyword evidence="7 11" id="KW-1133">Transmembrane helix</keyword>
<dbReference type="GO" id="GO:0005813">
    <property type="term" value="C:centrosome"/>
    <property type="evidence" value="ECO:0007669"/>
    <property type="project" value="Ensembl"/>
</dbReference>
<dbReference type="GeneTree" id="ENSGT00940000157081"/>
<feature type="compositionally biased region" description="Low complexity" evidence="12">
    <location>
        <begin position="13"/>
        <end position="24"/>
    </location>
</feature>
<dbReference type="GO" id="GO:0015184">
    <property type="term" value="F:L-cystine transmembrane transporter activity"/>
    <property type="evidence" value="ECO:0007669"/>
    <property type="project" value="Ensembl"/>
</dbReference>
<dbReference type="AlphaFoldDB" id="A0A8C0LN80"/>
<evidence type="ECO:0000256" key="11">
    <source>
        <dbReference type="RuleBase" id="RU361216"/>
    </source>
</evidence>
<evidence type="ECO:0000256" key="7">
    <source>
        <dbReference type="ARBA" id="ARBA00022989"/>
    </source>
</evidence>
<dbReference type="Proteomes" id="UP000694391">
    <property type="component" value="Unplaced"/>
</dbReference>
<feature type="transmembrane region" description="Helical" evidence="11">
    <location>
        <begin position="40"/>
        <end position="62"/>
    </location>
</feature>
<dbReference type="GO" id="GO:0015824">
    <property type="term" value="P:proline transport"/>
    <property type="evidence" value="ECO:0007669"/>
    <property type="project" value="Ensembl"/>
</dbReference>
<keyword evidence="5 11" id="KW-0812">Transmembrane</keyword>
<evidence type="ECO:0000256" key="2">
    <source>
        <dbReference type="ARBA" id="ARBA00004223"/>
    </source>
</evidence>
<feature type="transmembrane region" description="Helical" evidence="11">
    <location>
        <begin position="374"/>
        <end position="399"/>
    </location>
</feature>
<dbReference type="GO" id="GO:0015195">
    <property type="term" value="F:L-threonine transmembrane transporter activity"/>
    <property type="evidence" value="ECO:0007669"/>
    <property type="project" value="Ensembl"/>
</dbReference>
<dbReference type="GO" id="GO:0015813">
    <property type="term" value="P:L-glutamate transmembrane transport"/>
    <property type="evidence" value="ECO:0007669"/>
    <property type="project" value="TreeGrafter"/>
</dbReference>
<dbReference type="GO" id="GO:0015193">
    <property type="term" value="F:L-proline transmembrane transporter activity"/>
    <property type="evidence" value="ECO:0007669"/>
    <property type="project" value="Ensembl"/>
</dbReference>
<feature type="region of interest" description="Disordered" evidence="12">
    <location>
        <begin position="1"/>
        <end position="24"/>
    </location>
</feature>
<sequence length="537" mass="56381">MEKSGETNGYLDSAPAGAAERGAPGSGGARRCAGFLRRHALVLLTVSAVLAGAGLGAALRGLGLSRTQVAYLAFPGEMLLRMLRMIILPLVVCSLVSGAASLDASSLGRLGGIAVAYFGLTTLGASALAVALAFIVKPGSGAQTLQSSDLGLEDSGSPPAPKETVDSFLDLARPQFLWLASTCELTAGSFFSCSQYATDYREVIHNTSSGNVTHEKIPIGTEIEGMNILGLVLFALVLGVALKKLGSEGEELIRFFNAFNEATMVLVSWIMWYVPVGIMFLVGSKILEMKDIIVLVTSLGKYIFTSILGHFIHGGIVLPLIYFVFTRKNPFKFLLGLVTPFATAFATCSSSATLPSMMKCIEENNGVDKRISRFILPIGATVNMDGAAIFQCVAAVFIAQLNNVELKAGQIFTILVTATASSVGAAGVPAGGVLTIAIILEAIGLPTHDLSLILAVDWIVDRTTTVVNVEGDALGAGILHHLNQKAMKKGEQELTEVKVEAVPNCKSEEETSPLVTHQNPAGPAASAPELESKESVL</sequence>
<evidence type="ECO:0000256" key="6">
    <source>
        <dbReference type="ARBA" id="ARBA00022847"/>
    </source>
</evidence>
<feature type="transmembrane region" description="Helical" evidence="11">
    <location>
        <begin position="262"/>
        <end position="282"/>
    </location>
</feature>
<proteinExistence type="inferred from homology"/>
<dbReference type="GO" id="GO:0005882">
    <property type="term" value="C:intermediate filament"/>
    <property type="evidence" value="ECO:0007669"/>
    <property type="project" value="Ensembl"/>
</dbReference>
<dbReference type="GO" id="GO:0015180">
    <property type="term" value="F:L-alanine transmembrane transporter activity"/>
    <property type="evidence" value="ECO:0007669"/>
    <property type="project" value="Ensembl"/>
</dbReference>
<feature type="transmembrane region" description="Helical" evidence="11">
    <location>
        <begin position="411"/>
        <end position="440"/>
    </location>
</feature>
<dbReference type="FunFam" id="1.10.3860.10:FF:000005">
    <property type="entry name" value="Amino acid transporter"/>
    <property type="match status" value="1"/>
</dbReference>
<name>A0A8C0LN80_CANLU</name>
<dbReference type="GO" id="GO:0005886">
    <property type="term" value="C:plasma membrane"/>
    <property type="evidence" value="ECO:0007669"/>
    <property type="project" value="Ensembl"/>
</dbReference>
<dbReference type="InterPro" id="IPR036458">
    <property type="entry name" value="Na:dicarbo_symporter_sf"/>
</dbReference>